<dbReference type="OrthoDB" id="2840360at2759"/>
<sequence>MALTGNESTQSVMSIAGAFVQCFVYGVYTLLFAACLWVSCILKPTHRWLLRGTSIAVYLVSTVSLIYDLVMTCLDVKSGGAVRLYRLSMGGDAVFLKSRMSLFVVMSAFTESLVVWRLYRLWTKAEWGSSIAGGLNIAIVGCGLFLVHWKGPRTTLDFQYDLYRWISFAFATVLALLIAGRTYWMSNRLRVLYGSQVRPRTYTWLGAFIDGGALFVLFRLADLAAGNVHIIRPMLPQIAAITATLIVFQEVLGKASQDISVAARNIEDGRQSPILDTLFSTPGVSLQWTINQAGAIVDRGQRADGGSGGVSTAGSLSMVSTRSECHEYGGNCAGNDEDSRKEKSKSSMVEVAGEVDRDSPETLRSTVEGRPR</sequence>
<evidence type="ECO:0000313" key="2">
    <source>
        <dbReference type="Proteomes" id="UP000541558"/>
    </source>
</evidence>
<dbReference type="Proteomes" id="UP000541558">
    <property type="component" value="Unassembled WGS sequence"/>
</dbReference>
<protein>
    <submittedName>
        <fullName evidence="1">Uncharacterized protein</fullName>
    </submittedName>
</protein>
<evidence type="ECO:0000313" key="1">
    <source>
        <dbReference type="EMBL" id="KAF5340267.1"/>
    </source>
</evidence>
<keyword evidence="2" id="KW-1185">Reference proteome</keyword>
<proteinExistence type="predicted"/>
<gene>
    <name evidence="1" type="ORF">D9611_007826</name>
</gene>
<reference evidence="1 2" key="1">
    <citation type="journal article" date="2020" name="ISME J.">
        <title>Uncovering the hidden diversity of litter-decomposition mechanisms in mushroom-forming fungi.</title>
        <authorList>
            <person name="Floudas D."/>
            <person name="Bentzer J."/>
            <person name="Ahren D."/>
            <person name="Johansson T."/>
            <person name="Persson P."/>
            <person name="Tunlid A."/>
        </authorList>
    </citation>
    <scope>NUCLEOTIDE SEQUENCE [LARGE SCALE GENOMIC DNA]</scope>
    <source>
        <strain evidence="1 2">CBS 175.51</strain>
    </source>
</reference>
<organism evidence="1 2">
    <name type="scientific">Ephemerocybe angulata</name>
    <dbReference type="NCBI Taxonomy" id="980116"/>
    <lineage>
        <taxon>Eukaryota</taxon>
        <taxon>Fungi</taxon>
        <taxon>Dikarya</taxon>
        <taxon>Basidiomycota</taxon>
        <taxon>Agaricomycotina</taxon>
        <taxon>Agaricomycetes</taxon>
        <taxon>Agaricomycetidae</taxon>
        <taxon>Agaricales</taxon>
        <taxon>Agaricineae</taxon>
        <taxon>Psathyrellaceae</taxon>
        <taxon>Ephemerocybe</taxon>
    </lineage>
</organism>
<name>A0A8H5CGR9_9AGAR</name>
<accession>A0A8H5CGR9</accession>
<comment type="caution">
    <text evidence="1">The sequence shown here is derived from an EMBL/GenBank/DDBJ whole genome shotgun (WGS) entry which is preliminary data.</text>
</comment>
<dbReference type="AlphaFoldDB" id="A0A8H5CGR9"/>
<dbReference type="EMBL" id="JAACJK010000004">
    <property type="protein sequence ID" value="KAF5340267.1"/>
    <property type="molecule type" value="Genomic_DNA"/>
</dbReference>